<feature type="region of interest" description="Disordered" evidence="9">
    <location>
        <begin position="120"/>
        <end position="151"/>
    </location>
</feature>
<dbReference type="InterPro" id="IPR050092">
    <property type="entry name" value="RNase_H"/>
</dbReference>
<evidence type="ECO:0000313" key="12">
    <source>
        <dbReference type="WBParaSite" id="ACRNAN_Path_197.g699.t1"/>
    </source>
</evidence>
<accession>A0A914C3D1</accession>
<evidence type="ECO:0000256" key="2">
    <source>
        <dbReference type="ARBA" id="ARBA00005300"/>
    </source>
</evidence>
<proteinExistence type="inferred from homology"/>
<dbReference type="Gene3D" id="3.40.970.10">
    <property type="entry name" value="Ribonuclease H1, N-terminal domain"/>
    <property type="match status" value="3"/>
</dbReference>
<comment type="cofactor">
    <cofactor evidence="1">
        <name>Mg(2+)</name>
        <dbReference type="ChEBI" id="CHEBI:18420"/>
    </cofactor>
</comment>
<dbReference type="SUPFAM" id="SSF55658">
    <property type="entry name" value="L9 N-domain-like"/>
    <property type="match status" value="3"/>
</dbReference>
<dbReference type="WBParaSite" id="ACRNAN_Path_197.g699.t1">
    <property type="protein sequence ID" value="ACRNAN_Path_197.g699.t1"/>
    <property type="gene ID" value="ACRNAN_Path_197.g699"/>
</dbReference>
<dbReference type="Proteomes" id="UP000887540">
    <property type="component" value="Unplaced"/>
</dbReference>
<evidence type="ECO:0000256" key="4">
    <source>
        <dbReference type="ARBA" id="ARBA00022722"/>
    </source>
</evidence>
<evidence type="ECO:0000256" key="6">
    <source>
        <dbReference type="ARBA" id="ARBA00022759"/>
    </source>
</evidence>
<evidence type="ECO:0000256" key="1">
    <source>
        <dbReference type="ARBA" id="ARBA00001946"/>
    </source>
</evidence>
<feature type="domain" description="Ribonuclease H1 N-terminal" evidence="10">
    <location>
        <begin position="154"/>
        <end position="196"/>
    </location>
</feature>
<keyword evidence="6" id="KW-0255">Endonuclease</keyword>
<evidence type="ECO:0000313" key="11">
    <source>
        <dbReference type="Proteomes" id="UP000887540"/>
    </source>
</evidence>
<feature type="compositionally biased region" description="Acidic residues" evidence="9">
    <location>
        <begin position="216"/>
        <end position="225"/>
    </location>
</feature>
<dbReference type="Pfam" id="PF01693">
    <property type="entry name" value="Cauli_VI"/>
    <property type="match status" value="3"/>
</dbReference>
<organism evidence="11 12">
    <name type="scientific">Acrobeloides nanus</name>
    <dbReference type="NCBI Taxonomy" id="290746"/>
    <lineage>
        <taxon>Eukaryota</taxon>
        <taxon>Metazoa</taxon>
        <taxon>Ecdysozoa</taxon>
        <taxon>Nematoda</taxon>
        <taxon>Chromadorea</taxon>
        <taxon>Rhabditida</taxon>
        <taxon>Tylenchina</taxon>
        <taxon>Cephalobomorpha</taxon>
        <taxon>Cephaloboidea</taxon>
        <taxon>Cephalobidae</taxon>
        <taxon>Acrobeloides</taxon>
    </lineage>
</organism>
<dbReference type="PANTHER" id="PTHR10642">
    <property type="entry name" value="RIBONUCLEASE H1"/>
    <property type="match status" value="1"/>
</dbReference>
<name>A0A914C3D1_9BILA</name>
<feature type="domain" description="Ribonuclease H1 N-terminal" evidence="10">
    <location>
        <begin position="67"/>
        <end position="109"/>
    </location>
</feature>
<comment type="similarity">
    <text evidence="2">Belongs to the RNase H family.</text>
</comment>
<evidence type="ECO:0000256" key="8">
    <source>
        <dbReference type="ARBA" id="ARBA00022842"/>
    </source>
</evidence>
<keyword evidence="7" id="KW-0378">Hydrolase</keyword>
<evidence type="ECO:0000259" key="10">
    <source>
        <dbReference type="Pfam" id="PF01693"/>
    </source>
</evidence>
<keyword evidence="11" id="KW-1185">Reference proteome</keyword>
<keyword evidence="5" id="KW-0479">Metal-binding</keyword>
<feature type="region of interest" description="Disordered" evidence="9">
    <location>
        <begin position="197"/>
        <end position="236"/>
    </location>
</feature>
<feature type="compositionally biased region" description="Acidic residues" evidence="9">
    <location>
        <begin position="120"/>
        <end position="135"/>
    </location>
</feature>
<dbReference type="GO" id="GO:0046872">
    <property type="term" value="F:metal ion binding"/>
    <property type="evidence" value="ECO:0007669"/>
    <property type="project" value="UniProtKB-KW"/>
</dbReference>
<dbReference type="InterPro" id="IPR011320">
    <property type="entry name" value="RNase_H1_N"/>
</dbReference>
<dbReference type="GO" id="GO:0043137">
    <property type="term" value="P:DNA replication, removal of RNA primer"/>
    <property type="evidence" value="ECO:0007669"/>
    <property type="project" value="TreeGrafter"/>
</dbReference>
<evidence type="ECO:0000256" key="9">
    <source>
        <dbReference type="SAM" id="MobiDB-lite"/>
    </source>
</evidence>
<dbReference type="AlphaFoldDB" id="A0A914C3D1"/>
<evidence type="ECO:0000256" key="3">
    <source>
        <dbReference type="ARBA" id="ARBA00012180"/>
    </source>
</evidence>
<feature type="domain" description="Ribonuclease H1 N-terminal" evidence="10">
    <location>
        <begin position="4"/>
        <end position="47"/>
    </location>
</feature>
<evidence type="ECO:0000256" key="5">
    <source>
        <dbReference type="ARBA" id="ARBA00022723"/>
    </source>
</evidence>
<dbReference type="GO" id="GO:0004523">
    <property type="term" value="F:RNA-DNA hybrid ribonuclease activity"/>
    <property type="evidence" value="ECO:0007669"/>
    <property type="project" value="UniProtKB-EC"/>
</dbReference>
<dbReference type="InterPro" id="IPR009027">
    <property type="entry name" value="Ribosomal_bL9/RNase_H1_N"/>
</dbReference>
<sequence length="236" mass="27126">MASKFYAVAHGFKRGIYEDWNEAKKNIDGFPQPVYKKFDSREEAEKYVDERTPKEVSLEVDESGDQFYAVARGKVVGIFTDYNEVKKHIADYPQPLHKKFSKLDEARAYYKKFALGEVPEEEKDTVDSEGPDEVDNNNGNTQAKKSTKEKAPAFYAVARGHKTGVFKTWAECQEQTKGFKGAKFKKFDNDEDAQLFAEGKTLKQIEEHKRKRGKDEEAEADSNEEAETKSKRRRVK</sequence>
<keyword evidence="4" id="KW-0540">Nuclease</keyword>
<protein>
    <recommendedName>
        <fullName evidence="3">ribonuclease H</fullName>
        <ecNumber evidence="3">3.1.26.4</ecNumber>
    </recommendedName>
</protein>
<dbReference type="FunFam" id="3.40.970.10:FF:000001">
    <property type="entry name" value="Ribonuclease H1"/>
    <property type="match status" value="3"/>
</dbReference>
<evidence type="ECO:0000256" key="7">
    <source>
        <dbReference type="ARBA" id="ARBA00022801"/>
    </source>
</evidence>
<dbReference type="EC" id="3.1.26.4" evidence="3"/>
<dbReference type="InterPro" id="IPR037056">
    <property type="entry name" value="RNase_H1_N_sf"/>
</dbReference>
<dbReference type="PANTHER" id="PTHR10642:SF31">
    <property type="entry name" value="RIBONUCLEASE H1"/>
    <property type="match status" value="1"/>
</dbReference>
<keyword evidence="8" id="KW-0460">Magnesium</keyword>
<reference evidence="12" key="1">
    <citation type="submission" date="2022-11" db="UniProtKB">
        <authorList>
            <consortium name="WormBaseParasite"/>
        </authorList>
    </citation>
    <scope>IDENTIFICATION</scope>
</reference>